<proteinExistence type="predicted"/>
<evidence type="ECO:0008006" key="3">
    <source>
        <dbReference type="Google" id="ProtNLM"/>
    </source>
</evidence>
<dbReference type="EMBL" id="JAATJA010000002">
    <property type="protein sequence ID" value="NJB68015.1"/>
    <property type="molecule type" value="Genomic_DNA"/>
</dbReference>
<protein>
    <recommendedName>
        <fullName evidence="3">Asparagine synthetase domain-containing protein</fullName>
    </recommendedName>
</protein>
<comment type="caution">
    <text evidence="1">The sequence shown here is derived from an EMBL/GenBank/DDBJ whole genome shotgun (WGS) entry which is preliminary data.</text>
</comment>
<evidence type="ECO:0000313" key="2">
    <source>
        <dbReference type="Proteomes" id="UP000580856"/>
    </source>
</evidence>
<organism evidence="1 2">
    <name type="scientific">Desulfobaculum xiamenense</name>
    <dbReference type="NCBI Taxonomy" id="995050"/>
    <lineage>
        <taxon>Bacteria</taxon>
        <taxon>Pseudomonadati</taxon>
        <taxon>Thermodesulfobacteriota</taxon>
        <taxon>Desulfovibrionia</taxon>
        <taxon>Desulfovibrionales</taxon>
        <taxon>Desulfovibrionaceae</taxon>
        <taxon>Desulfobaculum</taxon>
    </lineage>
</organism>
<name>A0A846QRK2_9BACT</name>
<dbReference type="SUPFAM" id="SSF52402">
    <property type="entry name" value="Adenine nucleotide alpha hydrolases-like"/>
    <property type="match status" value="1"/>
</dbReference>
<dbReference type="PANTHER" id="PTHR43169:SF2">
    <property type="entry name" value="NAD_GMP SYNTHASE DOMAIN-CONTAINING PROTEIN"/>
    <property type="match status" value="1"/>
</dbReference>
<dbReference type="RefSeq" id="WP_167941116.1">
    <property type="nucleotide sequence ID" value="NZ_JAATJA010000002.1"/>
</dbReference>
<evidence type="ECO:0000313" key="1">
    <source>
        <dbReference type="EMBL" id="NJB68015.1"/>
    </source>
</evidence>
<dbReference type="InterPro" id="IPR014729">
    <property type="entry name" value="Rossmann-like_a/b/a_fold"/>
</dbReference>
<dbReference type="AlphaFoldDB" id="A0A846QRK2"/>
<keyword evidence="2" id="KW-1185">Reference proteome</keyword>
<dbReference type="InterPro" id="IPR052188">
    <property type="entry name" value="Ni-pincer_cofactor_biosynth"/>
</dbReference>
<gene>
    <name evidence="1" type="ORF">GGQ74_001688</name>
</gene>
<dbReference type="Proteomes" id="UP000580856">
    <property type="component" value="Unassembled WGS sequence"/>
</dbReference>
<reference evidence="1 2" key="1">
    <citation type="submission" date="2020-03" db="EMBL/GenBank/DDBJ databases">
        <title>Genomic Encyclopedia of Type Strains, Phase IV (KMG-IV): sequencing the most valuable type-strain genomes for metagenomic binning, comparative biology and taxonomic classification.</title>
        <authorList>
            <person name="Goeker M."/>
        </authorList>
    </citation>
    <scope>NUCLEOTIDE SEQUENCE [LARGE SCALE GENOMIC DNA]</scope>
    <source>
        <strain evidence="1 2">DSM 24233</strain>
    </source>
</reference>
<dbReference type="PANTHER" id="PTHR43169">
    <property type="entry name" value="EXSB FAMILY PROTEIN"/>
    <property type="match status" value="1"/>
</dbReference>
<dbReference type="Gene3D" id="3.40.50.620">
    <property type="entry name" value="HUPs"/>
    <property type="match status" value="1"/>
</dbReference>
<sequence length="226" mass="24804">MSGGLDSRLLSLIAARIGMDAICVHFTGPHLTPDESASARQWLETIGLPFVILETDPLAIPEVAAGSPERCYHCKRHLFATAARLHPGRTLIDGTNASDLTTHRPGLKALRELGITSPFAACAITKDDIHTIARAMNLPNPDQPARPCLLTRFPYNISPGRDTLRRLAAIEDSLARDGWTDFRVRIREDGTPQLHANPINAHRTAPSGLDIVWTTQVSGLWDRRQS</sequence>
<accession>A0A846QRK2</accession>